<organism evidence="3 4">
    <name type="scientific">Scomber scombrus</name>
    <name type="common">Atlantic mackerel</name>
    <name type="synonym">Scomber vernalis</name>
    <dbReference type="NCBI Taxonomy" id="13677"/>
    <lineage>
        <taxon>Eukaryota</taxon>
        <taxon>Metazoa</taxon>
        <taxon>Chordata</taxon>
        <taxon>Craniata</taxon>
        <taxon>Vertebrata</taxon>
        <taxon>Euteleostomi</taxon>
        <taxon>Actinopterygii</taxon>
        <taxon>Neopterygii</taxon>
        <taxon>Teleostei</taxon>
        <taxon>Neoteleostei</taxon>
        <taxon>Acanthomorphata</taxon>
        <taxon>Pelagiaria</taxon>
        <taxon>Scombriformes</taxon>
        <taxon>Scombridae</taxon>
        <taxon>Scomber</taxon>
    </lineage>
</organism>
<feature type="chain" id="PRO_5043359634" evidence="2">
    <location>
        <begin position="25"/>
        <end position="162"/>
    </location>
</feature>
<dbReference type="EMBL" id="CAWUFR010000087">
    <property type="protein sequence ID" value="CAK6965788.1"/>
    <property type="molecule type" value="Genomic_DNA"/>
</dbReference>
<protein>
    <submittedName>
        <fullName evidence="3">Uncharacterized protein LOC128374328</fullName>
    </submittedName>
</protein>
<proteinExistence type="predicted"/>
<feature type="region of interest" description="Disordered" evidence="1">
    <location>
        <begin position="34"/>
        <end position="113"/>
    </location>
</feature>
<sequence length="162" mass="16693">MEKAGKVILVLCVYLTILMSSIEAQSTPCANCTTATANSSMETGTTPPAATRPNPDHSSPHVTPHGNISSTPTPRPHHSSSASVVSTTSMAVTASSKHHTKPSGSTHTPNATKFTTHYSTVGHAGSHPTTIEATTAKGGSSSLFRSCSQLLVPIISILIFSA</sequence>
<evidence type="ECO:0000256" key="1">
    <source>
        <dbReference type="SAM" id="MobiDB-lite"/>
    </source>
</evidence>
<dbReference type="AlphaFoldDB" id="A0AAV1P2M4"/>
<feature type="compositionally biased region" description="Polar residues" evidence="1">
    <location>
        <begin position="102"/>
        <end position="113"/>
    </location>
</feature>
<evidence type="ECO:0000313" key="3">
    <source>
        <dbReference type="EMBL" id="CAK6965788.1"/>
    </source>
</evidence>
<keyword evidence="2" id="KW-0732">Signal</keyword>
<keyword evidence="4" id="KW-1185">Reference proteome</keyword>
<gene>
    <name evidence="3" type="ORF">FSCOSCO3_A010104</name>
</gene>
<comment type="caution">
    <text evidence="3">The sequence shown here is derived from an EMBL/GenBank/DDBJ whole genome shotgun (WGS) entry which is preliminary data.</text>
</comment>
<dbReference type="Proteomes" id="UP001314229">
    <property type="component" value="Unassembled WGS sequence"/>
</dbReference>
<feature type="compositionally biased region" description="Low complexity" evidence="1">
    <location>
        <begin position="79"/>
        <end position="95"/>
    </location>
</feature>
<accession>A0AAV1P2M4</accession>
<name>A0AAV1P2M4_SCOSC</name>
<reference evidence="3 4" key="1">
    <citation type="submission" date="2024-01" db="EMBL/GenBank/DDBJ databases">
        <authorList>
            <person name="Alioto T."/>
            <person name="Alioto T."/>
            <person name="Gomez Garrido J."/>
        </authorList>
    </citation>
    <scope>NUCLEOTIDE SEQUENCE [LARGE SCALE GENOMIC DNA]</scope>
</reference>
<evidence type="ECO:0000313" key="4">
    <source>
        <dbReference type="Proteomes" id="UP001314229"/>
    </source>
</evidence>
<feature type="signal peptide" evidence="2">
    <location>
        <begin position="1"/>
        <end position="24"/>
    </location>
</feature>
<evidence type="ECO:0000256" key="2">
    <source>
        <dbReference type="SAM" id="SignalP"/>
    </source>
</evidence>